<dbReference type="InterPro" id="IPR013087">
    <property type="entry name" value="Znf_C2H2_type"/>
</dbReference>
<dbReference type="HOGENOM" id="CLU_001664_0_0_1"/>
<dbReference type="GO" id="GO:0003677">
    <property type="term" value="F:DNA binding"/>
    <property type="evidence" value="ECO:0007669"/>
    <property type="project" value="UniProtKB-KW"/>
</dbReference>
<comment type="similarity">
    <text evidence="2">Belongs to the krueppel C2H2-type zinc-finger protein family.</text>
</comment>
<dbReference type="PROSITE" id="PS50157">
    <property type="entry name" value="ZINC_FINGER_C2H2_2"/>
    <property type="match status" value="4"/>
</dbReference>
<dbReference type="SUPFAM" id="SSF57667">
    <property type="entry name" value="beta-beta-alpha zinc fingers"/>
    <property type="match status" value="1"/>
</dbReference>
<comment type="subcellular location">
    <subcellularLocation>
        <location evidence="1">Nucleus</location>
    </subcellularLocation>
</comment>
<evidence type="ECO:0000256" key="13">
    <source>
        <dbReference type="SAM" id="MobiDB-lite"/>
    </source>
</evidence>
<dbReference type="GO" id="GO:0005634">
    <property type="term" value="C:nucleus"/>
    <property type="evidence" value="ECO:0007669"/>
    <property type="project" value="UniProtKB-SubCell"/>
</dbReference>
<evidence type="ECO:0000259" key="14">
    <source>
        <dbReference type="PROSITE" id="PS50157"/>
    </source>
</evidence>
<evidence type="ECO:0000256" key="9">
    <source>
        <dbReference type="ARBA" id="ARBA00023125"/>
    </source>
</evidence>
<dbReference type="eggNOG" id="KOG1721">
    <property type="taxonomic scope" value="Eukaryota"/>
</dbReference>
<feature type="region of interest" description="Disordered" evidence="13">
    <location>
        <begin position="1012"/>
        <end position="1033"/>
    </location>
</feature>
<feature type="domain" description="C2H2-type" evidence="14">
    <location>
        <begin position="780"/>
        <end position="809"/>
    </location>
</feature>
<sequence length="1113" mass="125241">MAEDESDQESERLVEELVAIADEDVGNGDLCRVNSREYCRRFCEVVEDYTSRCQVPLPQLQVLQTALCCFTSATISFPAECEHVQYVLSRLALSLFELLLFFGKDEFYEAPLKDILGSVQECHDHLIRYDNTDLKLVTYVIKDGGPWENPVLQAILKGRSEPQDIVDRYLRSESEFFFELRVRYLIACERIPEAVALITTCLSNSDVSKNLYYHQAYFICLHMTRLTDQLLHEHVLRINARDGVEIICSTELEGKTVLALQLSEAFLLTQLQTGEMDCIWDLIFIWSKLQLKMNSSKQAFVEQCYQMLRIATNIKVIFPFIKTILNEVGEVAGQLAVELCGCALQLDLHDNPETKSLIYKTIAYLLPTDLEICRVCALSVFFLERTAESYAAVERLYKCSDEDYNEFLSCVENRVRFELLPILKRGLMFDPEFWNFSMIEEKCTSLLGEDEPPASCNASTLDTENSDTSNMDLKNGVIDNGESRSTRSKISLVKKSIPPMLGSYKIDHNVPVHQCTLCNKVILGGHIFRHAQAHQKKGCFSCVLCSRKFRNRVKILKHLKNHIKKMQVQPMAALDAASVGLTDSASSGDKETSCLENGNSSSSTTDVLTVAPAVNMTYPESIHPIIPVENHSADHINQPDVNDSEDAVDVTSSANDASDCIKINGSVCPLAAKQAVKEQGVYKCPAQGCIRLFTKMRSLNKHARIAHPADARVQQHLMKHNKGKCRFCQRRFADSKHFFDHMKRHIYPEVYFCQHLDCSKRFKLVTHLAEHLLSHESFQAQCSFVNCFEIFDKLSSLYEHEAVHYSQNPCEAATPYPDVEIMAGVAASSASVGNAHLDQVPSDGCTKDHILAENSSLGELHDLMDNYKHFSRLSKGKKPEDNTEVADLPVPVWKARKDTVEPKTYTQTEKKVNGDIQNVNRNSQESSNLQEIEQPQPPEQGNLAQSDIADGSSLNKCNVQEQTVVQTPCLLDTAPPNTETVAKEGLVMDDMQDVFEEKGAAGFACSKRPPGSPLTTYGRAPKAPFIRPQPPSYLDEQYISMPKRRKNAEELTHENDKVSKKSSERFRCGKCLTNYSSSEALNEHTAQNKCQLYFGFDSDDETFFTPLFGVGAD</sequence>
<dbReference type="SMART" id="SM00355">
    <property type="entry name" value="ZnF_C2H2"/>
    <property type="match status" value="7"/>
</dbReference>
<feature type="domain" description="C2H2-type" evidence="14">
    <location>
        <begin position="540"/>
        <end position="567"/>
    </location>
</feature>
<dbReference type="Gene3D" id="3.30.160.60">
    <property type="entry name" value="Classic Zinc Finger"/>
    <property type="match status" value="1"/>
</dbReference>
<evidence type="ECO:0000256" key="3">
    <source>
        <dbReference type="ARBA" id="ARBA00022553"/>
    </source>
</evidence>
<gene>
    <name evidence="15" type="primary">znf654</name>
</gene>
<dbReference type="InterPro" id="IPR052251">
    <property type="entry name" value="GH-ZnFinger_Regulators"/>
</dbReference>
<evidence type="ECO:0000256" key="4">
    <source>
        <dbReference type="ARBA" id="ARBA00022723"/>
    </source>
</evidence>
<evidence type="ECO:0000256" key="6">
    <source>
        <dbReference type="ARBA" id="ARBA00022771"/>
    </source>
</evidence>
<feature type="compositionally biased region" description="Polar residues" evidence="13">
    <location>
        <begin position="915"/>
        <end position="929"/>
    </location>
</feature>
<evidence type="ECO:0000256" key="7">
    <source>
        <dbReference type="ARBA" id="ARBA00022833"/>
    </source>
</evidence>
<dbReference type="GeneTree" id="ENSGT00950000183034"/>
<evidence type="ECO:0000256" key="10">
    <source>
        <dbReference type="ARBA" id="ARBA00023163"/>
    </source>
</evidence>
<dbReference type="InterPro" id="IPR036236">
    <property type="entry name" value="Znf_C2H2_sf"/>
</dbReference>
<name>F6QKR3_XENTR</name>
<dbReference type="AlphaFoldDB" id="F6QKR3"/>
<dbReference type="PANTHER" id="PTHR15507:SF16">
    <property type="entry name" value="ZINC FINGER PROTEIN 654"/>
    <property type="match status" value="1"/>
</dbReference>
<protein>
    <submittedName>
        <fullName evidence="15">Zinc finger protein 654</fullName>
    </submittedName>
</protein>
<feature type="domain" description="C2H2-type" evidence="14">
    <location>
        <begin position="751"/>
        <end position="780"/>
    </location>
</feature>
<keyword evidence="11" id="KW-0539">Nucleus</keyword>
<feature type="domain" description="C2H2-type" evidence="14">
    <location>
        <begin position="682"/>
        <end position="712"/>
    </location>
</feature>
<evidence type="ECO:0000313" key="15">
    <source>
        <dbReference type="Ensembl" id="ENSXETP00000016591"/>
    </source>
</evidence>
<dbReference type="PROSITE" id="PS00028">
    <property type="entry name" value="ZINC_FINGER_C2H2_1"/>
    <property type="match status" value="5"/>
</dbReference>
<keyword evidence="8" id="KW-0805">Transcription regulation</keyword>
<organism evidence="15">
    <name type="scientific">Xenopus tropicalis</name>
    <name type="common">Western clawed frog</name>
    <name type="synonym">Silurana tropicalis</name>
    <dbReference type="NCBI Taxonomy" id="8364"/>
    <lineage>
        <taxon>Eukaryota</taxon>
        <taxon>Metazoa</taxon>
        <taxon>Chordata</taxon>
        <taxon>Craniata</taxon>
        <taxon>Vertebrata</taxon>
        <taxon>Euteleostomi</taxon>
        <taxon>Amphibia</taxon>
        <taxon>Batrachia</taxon>
        <taxon>Anura</taxon>
        <taxon>Pipoidea</taxon>
        <taxon>Pipidae</taxon>
        <taxon>Xenopodinae</taxon>
        <taxon>Xenopus</taxon>
        <taxon>Silurana</taxon>
    </lineage>
</organism>
<reference evidence="15" key="2">
    <citation type="submission" date="2011-06" db="UniProtKB">
        <authorList>
            <consortium name="Ensembl"/>
        </authorList>
    </citation>
    <scope>IDENTIFICATION</scope>
</reference>
<dbReference type="Pfam" id="PF25580">
    <property type="entry name" value="TPR_Rlf"/>
    <property type="match status" value="1"/>
</dbReference>
<dbReference type="Bgee" id="ENSXETG00000007629">
    <property type="expression patterns" value="Expressed in egg cell and 14 other cell types or tissues"/>
</dbReference>
<dbReference type="Ensembl" id="ENSXETT00000016591">
    <property type="protein sequence ID" value="ENSXETP00000016591"/>
    <property type="gene ID" value="ENSXETG00000007629"/>
</dbReference>
<keyword evidence="4" id="KW-0479">Metal-binding</keyword>
<dbReference type="GO" id="GO:0008270">
    <property type="term" value="F:zinc ion binding"/>
    <property type="evidence" value="ECO:0007669"/>
    <property type="project" value="UniProtKB-KW"/>
</dbReference>
<feature type="region of interest" description="Disordered" evidence="13">
    <location>
        <begin position="901"/>
        <end position="950"/>
    </location>
</feature>
<evidence type="ECO:0000256" key="8">
    <source>
        <dbReference type="ARBA" id="ARBA00023015"/>
    </source>
</evidence>
<dbReference type="Xenbase" id="XB-GENE-948833">
    <property type="gene designation" value="znf654"/>
</dbReference>
<evidence type="ECO:0000256" key="12">
    <source>
        <dbReference type="PROSITE-ProRule" id="PRU00042"/>
    </source>
</evidence>
<dbReference type="FunCoup" id="F6QKR3">
    <property type="interactions" value="2067"/>
</dbReference>
<accession>F6QKR3</accession>
<keyword evidence="3" id="KW-0597">Phosphoprotein</keyword>
<keyword evidence="9" id="KW-0238">DNA-binding</keyword>
<dbReference type="InterPro" id="IPR057986">
    <property type="entry name" value="TPR_Rlf/292/654"/>
</dbReference>
<reference evidence="15" key="1">
    <citation type="journal article" date="2010" name="Science">
        <title>The genome of the Western clawed frog Xenopus tropicalis.</title>
        <authorList>
            <person name="Hellsten U."/>
            <person name="Harland R.M."/>
            <person name="Gilchrist M.J."/>
            <person name="Hendrix D."/>
            <person name="Jurka J."/>
            <person name="Kapitonov V."/>
            <person name="Ovcharenko I."/>
            <person name="Putnam N.H."/>
            <person name="Shu S."/>
            <person name="Taher L."/>
            <person name="Blitz I.L."/>
            <person name="Blumberg B."/>
            <person name="Dichmann D.S."/>
            <person name="Dubchak I."/>
            <person name="Amaya E."/>
            <person name="Detter J.C."/>
            <person name="Fletcher R."/>
            <person name="Gerhard D.S."/>
            <person name="Goodstein D."/>
            <person name="Graves T."/>
            <person name="Grigoriev I.V."/>
            <person name="Grimwood J."/>
            <person name="Kawashima T."/>
            <person name="Lindquist E."/>
            <person name="Lucas S.M."/>
            <person name="Mead P.E."/>
            <person name="Mitros T."/>
            <person name="Ogino H."/>
            <person name="Ohta Y."/>
            <person name="Poliakov A.V."/>
            <person name="Pollet N."/>
            <person name="Robert J."/>
            <person name="Salamov A."/>
            <person name="Sater A.K."/>
            <person name="Schmutz J."/>
            <person name="Terry A."/>
            <person name="Vize P.D."/>
            <person name="Warren W.C."/>
            <person name="Wells D."/>
            <person name="Wills A."/>
            <person name="Wilson R.K."/>
            <person name="Zimmerman L.B."/>
            <person name="Zorn A.M."/>
            <person name="Grainger R."/>
            <person name="Grammer T."/>
            <person name="Khokha M.K."/>
            <person name="Richardson P.M."/>
            <person name="Rokhsar D.S."/>
        </authorList>
    </citation>
    <scope>NUCLEOTIDE SEQUENCE [LARGE SCALE GENOMIC DNA]</scope>
    <source>
        <strain evidence="15">Nigerian</strain>
    </source>
</reference>
<evidence type="ECO:0000256" key="11">
    <source>
        <dbReference type="ARBA" id="ARBA00023242"/>
    </source>
</evidence>
<keyword evidence="7" id="KW-0862">Zinc</keyword>
<dbReference type="InParanoid" id="F6QKR3"/>
<keyword evidence="5" id="KW-0677">Repeat</keyword>
<keyword evidence="10" id="KW-0804">Transcription</keyword>
<evidence type="ECO:0000256" key="5">
    <source>
        <dbReference type="ARBA" id="ARBA00022737"/>
    </source>
</evidence>
<evidence type="ECO:0000256" key="1">
    <source>
        <dbReference type="ARBA" id="ARBA00004123"/>
    </source>
</evidence>
<dbReference type="PANTHER" id="PTHR15507">
    <property type="entry name" value="ZINC FINGER PROTEIN RLF"/>
    <property type="match status" value="1"/>
</dbReference>
<proteinExistence type="inferred from homology"/>
<evidence type="ECO:0000256" key="2">
    <source>
        <dbReference type="ARBA" id="ARBA00006991"/>
    </source>
</evidence>
<keyword evidence="6 12" id="KW-0863">Zinc-finger</keyword>